<dbReference type="EMBL" id="CP090978">
    <property type="protein sequence ID" value="UJF32171.1"/>
    <property type="molecule type" value="Genomic_DNA"/>
</dbReference>
<dbReference type="InterPro" id="IPR004027">
    <property type="entry name" value="SEC_C_motif"/>
</dbReference>
<dbReference type="Pfam" id="PF02810">
    <property type="entry name" value="SEC-C"/>
    <property type="match status" value="1"/>
</dbReference>
<gene>
    <name evidence="2" type="ORF">L0M14_20925</name>
</gene>
<sequence length="748" mass="87501">MKRDPAQILIEVNERLTKEMNELFDEITSLIRIADPIKLVEDLSSRLIIFNDFHGNSNSFLTLSQLEFILGLLLSREQYVANEEKLTLDSYQIATLASKVEKYFTNWTFTYHYKNHNKIPNDAESEKDRLISSLVTHHSTVRGDTFYDQEGYQLLALFNPFKKWMDDNLGFNIEDATIFVDRITDYYSNKLDCFFNSSLPPDSSRNSIRVNQRFRNKNQTYSLDQLRGLLIFQESNILGLDENNSIKFNSFLDCFSVEYGHSFNENFKFPSDTNIFRANPIFKYKNDLIVPSPSSLMWAIQSVIEEKMKNDSKQWEKYQKHKGKYLESEVASAFKIIFPNATIHQSLFYESVTDGELKKFEIDCLIIYDTNILLIESKSGVFSESARKGGIRRLERIIKDNIESAFVQAHRARDYINNSELPIFRDRKGNELLRIEKANYYRIFLVSMTLHNFGQIATMLQKYGKARMYSYDEYPVSLNINDLKIMAESITSPSHFLHYLHRRVKINNRVSDKSTIVTTDELDLFAHYFETNLFYDNENEYDLIHIPDYAPEFNQRYLLKTMGMPVQPLEQKLNPQFKKIISDLEDLGQFGFTNIIINLLDLSNDARENLIKYLDIISNKTRVDGKFHDFSMALFNNPNDLKSGVGITLTTGLLKDREKMAKQLFTHCQLKKNQQCYYEWIGIGRYIDSTRWFVDEATYMRYEEEYDEQLDSLASEYLRGQKVTINKIPRNSPCPCGSGVKYKKCHGK</sequence>
<keyword evidence="1" id="KW-0175">Coiled coil</keyword>
<dbReference type="SUPFAM" id="SSF103642">
    <property type="entry name" value="Sec-C motif"/>
    <property type="match status" value="1"/>
</dbReference>
<reference evidence="2 3" key="1">
    <citation type="journal article" date="2024" name="Int. J. Syst. Evol. Microbiol.">
        <title>Paenibacillus hexagrammi sp. nov., a novel bacterium isolated from the gut content of Hexagrammos agrammus.</title>
        <authorList>
            <person name="Jung H.K."/>
            <person name="Kim D.G."/>
            <person name="Zin H."/>
            <person name="Park J."/>
            <person name="Jung H."/>
            <person name="Kim Y.O."/>
            <person name="Kong H.J."/>
            <person name="Kim J.W."/>
            <person name="Kim Y.S."/>
        </authorList>
    </citation>
    <scope>NUCLEOTIDE SEQUENCE [LARGE SCALE GENOMIC DNA]</scope>
    <source>
        <strain evidence="2 3">YPD9-1</strain>
    </source>
</reference>
<name>A0ABY3SE23_9BACL</name>
<evidence type="ECO:0000313" key="2">
    <source>
        <dbReference type="EMBL" id="UJF32171.1"/>
    </source>
</evidence>
<accession>A0ABY3SE23</accession>
<dbReference type="Proteomes" id="UP001649230">
    <property type="component" value="Chromosome"/>
</dbReference>
<dbReference type="Gene3D" id="3.10.450.50">
    <property type="match status" value="1"/>
</dbReference>
<keyword evidence="3" id="KW-1185">Reference proteome</keyword>
<protein>
    <submittedName>
        <fullName evidence="2">SEC-C domain-containing protein</fullName>
    </submittedName>
</protein>
<organism evidence="2 3">
    <name type="scientific">Paenibacillus hexagrammi</name>
    <dbReference type="NCBI Taxonomy" id="2908839"/>
    <lineage>
        <taxon>Bacteria</taxon>
        <taxon>Bacillati</taxon>
        <taxon>Bacillota</taxon>
        <taxon>Bacilli</taxon>
        <taxon>Bacillales</taxon>
        <taxon>Paenibacillaceae</taxon>
        <taxon>Paenibacillus</taxon>
    </lineage>
</organism>
<feature type="coiled-coil region" evidence="1">
    <location>
        <begin position="6"/>
        <end position="33"/>
    </location>
</feature>
<dbReference type="RefSeq" id="WP_235118516.1">
    <property type="nucleotide sequence ID" value="NZ_CP090978.1"/>
</dbReference>
<proteinExistence type="predicted"/>
<evidence type="ECO:0000313" key="3">
    <source>
        <dbReference type="Proteomes" id="UP001649230"/>
    </source>
</evidence>
<evidence type="ECO:0000256" key="1">
    <source>
        <dbReference type="SAM" id="Coils"/>
    </source>
</evidence>